<organism evidence="2 3">
    <name type="scientific">Catenuloplanes atrovinosus</name>
    <dbReference type="NCBI Taxonomy" id="137266"/>
    <lineage>
        <taxon>Bacteria</taxon>
        <taxon>Bacillati</taxon>
        <taxon>Actinomycetota</taxon>
        <taxon>Actinomycetes</taxon>
        <taxon>Micromonosporales</taxon>
        <taxon>Micromonosporaceae</taxon>
        <taxon>Catenuloplanes</taxon>
    </lineage>
</organism>
<keyword evidence="1" id="KW-1133">Transmembrane helix</keyword>
<evidence type="ECO:0000313" key="2">
    <source>
        <dbReference type="EMBL" id="MDR7276945.1"/>
    </source>
</evidence>
<protein>
    <submittedName>
        <fullName evidence="2">Uncharacterized protein</fullName>
    </submittedName>
</protein>
<dbReference type="Proteomes" id="UP001183643">
    <property type="component" value="Unassembled WGS sequence"/>
</dbReference>
<feature type="transmembrane region" description="Helical" evidence="1">
    <location>
        <begin position="167"/>
        <end position="185"/>
    </location>
</feature>
<keyword evidence="1" id="KW-0472">Membrane</keyword>
<comment type="caution">
    <text evidence="2">The sequence shown here is derived from an EMBL/GenBank/DDBJ whole genome shotgun (WGS) entry which is preliminary data.</text>
</comment>
<evidence type="ECO:0000313" key="3">
    <source>
        <dbReference type="Proteomes" id="UP001183643"/>
    </source>
</evidence>
<evidence type="ECO:0000256" key="1">
    <source>
        <dbReference type="SAM" id="Phobius"/>
    </source>
</evidence>
<keyword evidence="1" id="KW-0812">Transmembrane</keyword>
<dbReference type="RefSeq" id="WP_310369151.1">
    <property type="nucleotide sequence ID" value="NZ_JAVDYB010000001.1"/>
</dbReference>
<accession>A0AAE4CCW8</accession>
<keyword evidence="3" id="KW-1185">Reference proteome</keyword>
<gene>
    <name evidence="2" type="ORF">J2S41_003723</name>
</gene>
<dbReference type="AlphaFoldDB" id="A0AAE4CCW8"/>
<reference evidence="2" key="1">
    <citation type="submission" date="2023-07" db="EMBL/GenBank/DDBJ databases">
        <title>Sequencing the genomes of 1000 actinobacteria strains.</title>
        <authorList>
            <person name="Klenk H.-P."/>
        </authorList>
    </citation>
    <scope>NUCLEOTIDE SEQUENCE</scope>
    <source>
        <strain evidence="2">DSM 44707</strain>
    </source>
</reference>
<proteinExistence type="predicted"/>
<name>A0AAE4CCW8_9ACTN</name>
<dbReference type="EMBL" id="JAVDYB010000001">
    <property type="protein sequence ID" value="MDR7276945.1"/>
    <property type="molecule type" value="Genomic_DNA"/>
</dbReference>
<sequence length="210" mass="22246">MTAGWPVLVAAGRRRDYSAVLAPDFLVEARAYGVLTDSLRTLAPDDPPRVVAVPAGGVRLRITYAAHDVTSADLDDPGVRPGAPVRDEHGRPLRFLYGVAWREGTAGEPGRAELEVALGEARHAYRRFLADEEGFTVLPSSSFPLRTPVSAAPAAAPPPRPARRRTVVLLSGTLIALIALLVLLLPRGGGDPDPVCSDPARCSPSPSPVR</sequence>